<comment type="caution">
    <text evidence="2">The sequence shown here is derived from an EMBL/GenBank/DDBJ whole genome shotgun (WGS) entry which is preliminary data.</text>
</comment>
<dbReference type="NCBIfam" id="NF033537">
    <property type="entry name" value="lasso_biosyn_B2"/>
    <property type="match status" value="1"/>
</dbReference>
<dbReference type="InterPro" id="IPR032708">
    <property type="entry name" value="McjB_C"/>
</dbReference>
<reference evidence="2 3" key="1">
    <citation type="submission" date="2023-07" db="EMBL/GenBank/DDBJ databases">
        <title>Sorghum-associated microbial communities from plants grown in Nebraska, USA.</title>
        <authorList>
            <person name="Schachtman D."/>
        </authorList>
    </citation>
    <scope>NUCLEOTIDE SEQUENCE [LARGE SCALE GENOMIC DNA]</scope>
    <source>
        <strain evidence="2 3">4256</strain>
    </source>
</reference>
<protein>
    <recommendedName>
        <fullName evidence="1">Microcin J25-processing protein McjB C-terminal domain-containing protein</fullName>
    </recommendedName>
</protein>
<dbReference type="Proteomes" id="UP001267638">
    <property type="component" value="Unassembled WGS sequence"/>
</dbReference>
<proteinExistence type="predicted"/>
<dbReference type="RefSeq" id="WP_310227649.1">
    <property type="nucleotide sequence ID" value="NZ_JAVDWV010000029.1"/>
</dbReference>
<evidence type="ECO:0000259" key="1">
    <source>
        <dbReference type="Pfam" id="PF13471"/>
    </source>
</evidence>
<gene>
    <name evidence="2" type="ORF">J2W40_003971</name>
</gene>
<feature type="domain" description="Microcin J25-processing protein McjB C-terminal" evidence="1">
    <location>
        <begin position="110"/>
        <end position="218"/>
    </location>
</feature>
<dbReference type="InterPro" id="IPR053521">
    <property type="entry name" value="McjB-like"/>
</dbReference>
<dbReference type="EMBL" id="JAVDWV010000029">
    <property type="protein sequence ID" value="MDR7157123.1"/>
    <property type="molecule type" value="Genomic_DNA"/>
</dbReference>
<keyword evidence="3" id="KW-1185">Reference proteome</keyword>
<evidence type="ECO:0000313" key="3">
    <source>
        <dbReference type="Proteomes" id="UP001267638"/>
    </source>
</evidence>
<name>A0ABU1X6D4_SPHXE</name>
<accession>A0ABU1X6D4</accession>
<dbReference type="Pfam" id="PF13471">
    <property type="entry name" value="Transglut_core3"/>
    <property type="match status" value="1"/>
</dbReference>
<evidence type="ECO:0000313" key="2">
    <source>
        <dbReference type="EMBL" id="MDR7157123.1"/>
    </source>
</evidence>
<sequence>MASYRLRTGLSFCRIDNRTLFLDLPTDRYFGLSVPLDTAFQALLDTGAADPALAILVEMGLIIPCPEGGRPSPCPAASPVPILPPQLEPPARPSLLAIAMALATRAHWTLRVRYCPLAANIDRLARRKDAGAPMPKPTAAAIARLAEAHRRAGLILSARDQCLPTSMALMAALTKRGARPTLVLGVKLDPFQAHCWVELAGTVLNDAPDHVRPFTPIRRV</sequence>
<organism evidence="2 3">
    <name type="scientific">Sphingobium xenophagum</name>
    <dbReference type="NCBI Taxonomy" id="121428"/>
    <lineage>
        <taxon>Bacteria</taxon>
        <taxon>Pseudomonadati</taxon>
        <taxon>Pseudomonadota</taxon>
        <taxon>Alphaproteobacteria</taxon>
        <taxon>Sphingomonadales</taxon>
        <taxon>Sphingomonadaceae</taxon>
        <taxon>Sphingobium</taxon>
    </lineage>
</organism>